<reference evidence="2 3" key="1">
    <citation type="journal article" date="2018" name="Front. Plant Sci.">
        <title>Red Clover (Trifolium pratense) and Zigzag Clover (T. medium) - A Picture of Genomic Similarities and Differences.</title>
        <authorList>
            <person name="Dluhosova J."/>
            <person name="Istvanek J."/>
            <person name="Nedelnik J."/>
            <person name="Repkova J."/>
        </authorList>
    </citation>
    <scope>NUCLEOTIDE SEQUENCE [LARGE SCALE GENOMIC DNA]</scope>
    <source>
        <strain evidence="3">cv. 10/8</strain>
        <tissue evidence="2">Leaf</tissue>
    </source>
</reference>
<proteinExistence type="predicted"/>
<dbReference type="Proteomes" id="UP000265520">
    <property type="component" value="Unassembled WGS sequence"/>
</dbReference>
<dbReference type="AlphaFoldDB" id="A0A392P5I6"/>
<feature type="region of interest" description="Disordered" evidence="1">
    <location>
        <begin position="1"/>
        <end position="23"/>
    </location>
</feature>
<name>A0A392P5I6_9FABA</name>
<protein>
    <submittedName>
        <fullName evidence="2">Uncharacterized protein</fullName>
    </submittedName>
</protein>
<evidence type="ECO:0000256" key="1">
    <source>
        <dbReference type="SAM" id="MobiDB-lite"/>
    </source>
</evidence>
<accession>A0A392P5I6</accession>
<evidence type="ECO:0000313" key="2">
    <source>
        <dbReference type="EMBL" id="MCI06095.1"/>
    </source>
</evidence>
<organism evidence="2 3">
    <name type="scientific">Trifolium medium</name>
    <dbReference type="NCBI Taxonomy" id="97028"/>
    <lineage>
        <taxon>Eukaryota</taxon>
        <taxon>Viridiplantae</taxon>
        <taxon>Streptophyta</taxon>
        <taxon>Embryophyta</taxon>
        <taxon>Tracheophyta</taxon>
        <taxon>Spermatophyta</taxon>
        <taxon>Magnoliopsida</taxon>
        <taxon>eudicotyledons</taxon>
        <taxon>Gunneridae</taxon>
        <taxon>Pentapetalae</taxon>
        <taxon>rosids</taxon>
        <taxon>fabids</taxon>
        <taxon>Fabales</taxon>
        <taxon>Fabaceae</taxon>
        <taxon>Papilionoideae</taxon>
        <taxon>50 kb inversion clade</taxon>
        <taxon>NPAAA clade</taxon>
        <taxon>Hologalegina</taxon>
        <taxon>IRL clade</taxon>
        <taxon>Trifolieae</taxon>
        <taxon>Trifolium</taxon>
    </lineage>
</organism>
<comment type="caution">
    <text evidence="2">The sequence shown here is derived from an EMBL/GenBank/DDBJ whole genome shotgun (WGS) entry which is preliminary data.</text>
</comment>
<dbReference type="EMBL" id="LXQA010060705">
    <property type="protein sequence ID" value="MCI06095.1"/>
    <property type="molecule type" value="Genomic_DNA"/>
</dbReference>
<sequence>MQERSTSNVPGRVKQMVRSRSMPPTRFHEAISDLGLTAGFGLDLNDSISLIEVRGGCFNNKEVEEGVKHKNIQIDGVATVQRGRSRKRGGHSNSSKLSVPKFIQLAEAVRESGIKPRRKSKGERKMTTKSSSVDVGDINHSATESSGGDLSFVPESIDGLNLEVVLPANGQTQTSGMAFILEDGNNNMSTVNRNNSEAEKLLHIQKQVGFNYEDQDGDVIVVLEKDETRDRKKKAEWEQNNVSQ</sequence>
<keyword evidence="3" id="KW-1185">Reference proteome</keyword>
<evidence type="ECO:0000313" key="3">
    <source>
        <dbReference type="Proteomes" id="UP000265520"/>
    </source>
</evidence>
<feature type="region of interest" description="Disordered" evidence="1">
    <location>
        <begin position="112"/>
        <end position="150"/>
    </location>
</feature>